<comment type="caution">
    <text evidence="3">The sequence shown here is derived from an EMBL/GenBank/DDBJ whole genome shotgun (WGS) entry which is preliminary data.</text>
</comment>
<dbReference type="Proteomes" id="UP000663864">
    <property type="component" value="Unassembled WGS sequence"/>
</dbReference>
<feature type="region of interest" description="Disordered" evidence="1">
    <location>
        <begin position="546"/>
        <end position="566"/>
    </location>
</feature>
<feature type="compositionally biased region" description="Polar residues" evidence="1">
    <location>
        <begin position="428"/>
        <end position="443"/>
    </location>
</feature>
<evidence type="ECO:0000313" key="3">
    <source>
        <dbReference type="EMBL" id="CAF3885579.1"/>
    </source>
</evidence>
<evidence type="ECO:0000256" key="1">
    <source>
        <dbReference type="SAM" id="MobiDB-lite"/>
    </source>
</evidence>
<evidence type="ECO:0000313" key="2">
    <source>
        <dbReference type="EMBL" id="CAF0903690.1"/>
    </source>
</evidence>
<sequence>MLSKHEYNKTVWQLEHMSPEITGRYRKNLRSTLKRKLHEHDLSSTYPPFEPLPYIPYFVNRTTPEQMLHQLIQVATTSTEFTLDTESVNIYRTTNKPVLIQLQILLPHNLSLVAIIEMCHLPPKNHICFKLLKQLFQIVFSAEKQVYIWGTTAELFPFITFKSFSYEQIYGINLINLQDQFKIYWNQHHIHQSNAENDNCLCELLTNQSFDIGLDQNLHHMNSSEKNHRQQLTIYALYDCLSMQRIIISMKNNKFKFISSNENIRFVYFELSPIISIDNDDDIFSIEQPTVHQSNKQKFYFKNHDNSTKKNSSKIETNTPSTEIPINNSQFSLTKIDSIPSSTYARTNSLDWNFISSNNNNPITIDPSSEQSTSLSNHQSNENIPNYTLQLSLISSGDDGIIVPMEHDTPSTNRNVYLIRAYPTTLDIPTQSPLPTKSNTSTKPKYEKELSAEERKKLHNRTCTLKQRTRYFHHKITKKNIDKRFTIKQIKKILKQHDIPVTAVNFLRSPNTNEKTLAIGLKDITKLSTYEDIVVDLFTKQHYEQIRHNKSKSRSSTRRHLNHHHF</sequence>
<protein>
    <submittedName>
        <fullName evidence="3">Uncharacterized protein</fullName>
    </submittedName>
</protein>
<dbReference type="EMBL" id="CAJNOT010000230">
    <property type="protein sequence ID" value="CAF0903690.1"/>
    <property type="molecule type" value="Genomic_DNA"/>
</dbReference>
<proteinExistence type="predicted"/>
<accession>A0A819GGT7</accession>
<dbReference type="Proteomes" id="UP000663836">
    <property type="component" value="Unassembled WGS sequence"/>
</dbReference>
<reference evidence="3" key="1">
    <citation type="submission" date="2021-02" db="EMBL/GenBank/DDBJ databases">
        <authorList>
            <person name="Nowell W R."/>
        </authorList>
    </citation>
    <scope>NUCLEOTIDE SEQUENCE</scope>
</reference>
<feature type="region of interest" description="Disordered" evidence="1">
    <location>
        <begin position="428"/>
        <end position="450"/>
    </location>
</feature>
<feature type="compositionally biased region" description="Polar residues" evidence="1">
    <location>
        <begin position="314"/>
        <end position="323"/>
    </location>
</feature>
<dbReference type="AlphaFoldDB" id="A0A819GGT7"/>
<dbReference type="EMBL" id="CAJOBD010002484">
    <property type="protein sequence ID" value="CAF3885579.1"/>
    <property type="molecule type" value="Genomic_DNA"/>
</dbReference>
<gene>
    <name evidence="3" type="ORF">JBS370_LOCUS20083</name>
    <name evidence="2" type="ORF">ZHD862_LOCUS7520</name>
</gene>
<feature type="compositionally biased region" description="Basic residues" evidence="1">
    <location>
        <begin position="548"/>
        <end position="566"/>
    </location>
</feature>
<evidence type="ECO:0000313" key="4">
    <source>
        <dbReference type="Proteomes" id="UP000663836"/>
    </source>
</evidence>
<feature type="region of interest" description="Disordered" evidence="1">
    <location>
        <begin position="302"/>
        <end position="323"/>
    </location>
</feature>
<organism evidence="3 4">
    <name type="scientific">Rotaria sordida</name>
    <dbReference type="NCBI Taxonomy" id="392033"/>
    <lineage>
        <taxon>Eukaryota</taxon>
        <taxon>Metazoa</taxon>
        <taxon>Spiralia</taxon>
        <taxon>Gnathifera</taxon>
        <taxon>Rotifera</taxon>
        <taxon>Eurotatoria</taxon>
        <taxon>Bdelloidea</taxon>
        <taxon>Philodinida</taxon>
        <taxon>Philodinidae</taxon>
        <taxon>Rotaria</taxon>
    </lineage>
</organism>
<name>A0A819GGT7_9BILA</name>